<dbReference type="CDD" id="cd02966">
    <property type="entry name" value="TlpA_like_family"/>
    <property type="match status" value="1"/>
</dbReference>
<dbReference type="Proteomes" id="UP000199041">
    <property type="component" value="Unassembled WGS sequence"/>
</dbReference>
<dbReference type="PANTHER" id="PTHR42852">
    <property type="entry name" value="THIOL:DISULFIDE INTERCHANGE PROTEIN DSBE"/>
    <property type="match status" value="1"/>
</dbReference>
<evidence type="ECO:0000256" key="1">
    <source>
        <dbReference type="ARBA" id="ARBA00004196"/>
    </source>
</evidence>
<dbReference type="GO" id="GO:0017004">
    <property type="term" value="P:cytochrome complex assembly"/>
    <property type="evidence" value="ECO:0007669"/>
    <property type="project" value="UniProtKB-KW"/>
</dbReference>
<organism evidence="6 7">
    <name type="scientific">Arachidicoccus rhizosphaerae</name>
    <dbReference type="NCBI Taxonomy" id="551991"/>
    <lineage>
        <taxon>Bacteria</taxon>
        <taxon>Pseudomonadati</taxon>
        <taxon>Bacteroidota</taxon>
        <taxon>Chitinophagia</taxon>
        <taxon>Chitinophagales</taxon>
        <taxon>Chitinophagaceae</taxon>
        <taxon>Arachidicoccus</taxon>
    </lineage>
</organism>
<evidence type="ECO:0000256" key="4">
    <source>
        <dbReference type="ARBA" id="ARBA00023284"/>
    </source>
</evidence>
<proteinExistence type="predicted"/>
<dbReference type="GO" id="GO:0016491">
    <property type="term" value="F:oxidoreductase activity"/>
    <property type="evidence" value="ECO:0007669"/>
    <property type="project" value="InterPro"/>
</dbReference>
<dbReference type="GO" id="GO:0030313">
    <property type="term" value="C:cell envelope"/>
    <property type="evidence" value="ECO:0007669"/>
    <property type="project" value="UniProtKB-SubCell"/>
</dbReference>
<sequence>MQQLLFTRFTCLRLDRKWGLAILFVMLCGVAQAQNMMTALSEPDEIAWYNQHFAGLEDSVTHYQEAIKKPQIPMERSANLAAYQKELGAYRAAMRQFVVAHRKEDTAAKALLISCFREIEINQDTLNALAGLLEGPGADNAYSTYLSQELKGRANNEVGKPFIDFSLPDDKGVNISSSNYRGKYLLVLFWASWCGPCRAEMPSFISVYQQFTPGPLEVVAVSVDTDKNAWLHAKKQDGTTWFNVFDAKAWNSPVVRDYAIHRIPQNILVGPDGHIAAKNISAAGLQKLLGKAVASHP</sequence>
<dbReference type="Pfam" id="PF00578">
    <property type="entry name" value="AhpC-TSA"/>
    <property type="match status" value="1"/>
</dbReference>
<evidence type="ECO:0000313" key="6">
    <source>
        <dbReference type="EMBL" id="SDZ83513.1"/>
    </source>
</evidence>
<dbReference type="InterPro" id="IPR017937">
    <property type="entry name" value="Thioredoxin_CS"/>
</dbReference>
<dbReference type="PROSITE" id="PS00194">
    <property type="entry name" value="THIOREDOXIN_1"/>
    <property type="match status" value="1"/>
</dbReference>
<dbReference type="STRING" id="551991.SAMN05192529_102231"/>
<dbReference type="GO" id="GO:0016209">
    <property type="term" value="F:antioxidant activity"/>
    <property type="evidence" value="ECO:0007669"/>
    <property type="project" value="InterPro"/>
</dbReference>
<dbReference type="RefSeq" id="WP_170831127.1">
    <property type="nucleotide sequence ID" value="NZ_FNQY01000002.1"/>
</dbReference>
<dbReference type="InterPro" id="IPR013766">
    <property type="entry name" value="Thioredoxin_domain"/>
</dbReference>
<dbReference type="PROSITE" id="PS51352">
    <property type="entry name" value="THIOREDOXIN_2"/>
    <property type="match status" value="1"/>
</dbReference>
<keyword evidence="2" id="KW-0201">Cytochrome c-type biogenesis</keyword>
<evidence type="ECO:0000313" key="7">
    <source>
        <dbReference type="Proteomes" id="UP000199041"/>
    </source>
</evidence>
<reference evidence="6 7" key="1">
    <citation type="submission" date="2016-10" db="EMBL/GenBank/DDBJ databases">
        <authorList>
            <person name="de Groot N.N."/>
        </authorList>
    </citation>
    <scope>NUCLEOTIDE SEQUENCE [LARGE SCALE GENOMIC DNA]</scope>
    <source>
        <strain evidence="6 7">Vu-144</strain>
    </source>
</reference>
<dbReference type="PANTHER" id="PTHR42852:SF6">
    <property type="entry name" value="THIOL:DISULFIDE INTERCHANGE PROTEIN DSBE"/>
    <property type="match status" value="1"/>
</dbReference>
<dbReference type="InterPro" id="IPR036249">
    <property type="entry name" value="Thioredoxin-like_sf"/>
</dbReference>
<evidence type="ECO:0000256" key="2">
    <source>
        <dbReference type="ARBA" id="ARBA00022748"/>
    </source>
</evidence>
<keyword evidence="7" id="KW-1185">Reference proteome</keyword>
<protein>
    <submittedName>
        <fullName evidence="6">Peroxiredoxin</fullName>
    </submittedName>
</protein>
<feature type="domain" description="Thioredoxin" evidence="5">
    <location>
        <begin position="156"/>
        <end position="297"/>
    </location>
</feature>
<name>A0A1H3W8T4_9BACT</name>
<keyword evidence="4" id="KW-0676">Redox-active center</keyword>
<evidence type="ECO:0000256" key="3">
    <source>
        <dbReference type="ARBA" id="ARBA00023157"/>
    </source>
</evidence>
<dbReference type="AlphaFoldDB" id="A0A1H3W8T4"/>
<dbReference type="SUPFAM" id="SSF52833">
    <property type="entry name" value="Thioredoxin-like"/>
    <property type="match status" value="1"/>
</dbReference>
<gene>
    <name evidence="6" type="ORF">SAMN05192529_102231</name>
</gene>
<evidence type="ECO:0000259" key="5">
    <source>
        <dbReference type="PROSITE" id="PS51352"/>
    </source>
</evidence>
<comment type="subcellular location">
    <subcellularLocation>
        <location evidence="1">Cell envelope</location>
    </subcellularLocation>
</comment>
<dbReference type="InterPro" id="IPR050553">
    <property type="entry name" value="Thioredoxin_ResA/DsbE_sf"/>
</dbReference>
<dbReference type="Gene3D" id="3.40.30.10">
    <property type="entry name" value="Glutaredoxin"/>
    <property type="match status" value="1"/>
</dbReference>
<dbReference type="InterPro" id="IPR000866">
    <property type="entry name" value="AhpC/TSA"/>
</dbReference>
<keyword evidence="3" id="KW-1015">Disulfide bond</keyword>
<dbReference type="EMBL" id="FNQY01000002">
    <property type="protein sequence ID" value="SDZ83513.1"/>
    <property type="molecule type" value="Genomic_DNA"/>
</dbReference>
<accession>A0A1H3W8T4</accession>